<sequence length="57" mass="6694">MSSDFIEDFCETNMFSAHLDLLFFLTHIDDQNITKIRKKIDVNEHLISFYCGLLVNP</sequence>
<dbReference type="EMBL" id="MNCJ02000316">
    <property type="protein sequence ID" value="KAF5821877.1"/>
    <property type="molecule type" value="Genomic_DNA"/>
</dbReference>
<keyword evidence="2" id="KW-1185">Reference proteome</keyword>
<evidence type="ECO:0000313" key="2">
    <source>
        <dbReference type="Proteomes" id="UP000215914"/>
    </source>
</evidence>
<reference evidence="1" key="2">
    <citation type="submission" date="2020-06" db="EMBL/GenBank/DDBJ databases">
        <title>Helianthus annuus Genome sequencing and assembly Release 2.</title>
        <authorList>
            <person name="Gouzy J."/>
            <person name="Langlade N."/>
            <person name="Munos S."/>
        </authorList>
    </citation>
    <scope>NUCLEOTIDE SEQUENCE</scope>
    <source>
        <tissue evidence="1">Leaves</tissue>
    </source>
</reference>
<dbReference type="AlphaFoldDB" id="A0A9K3JWJ6"/>
<proteinExistence type="predicted"/>
<dbReference type="Proteomes" id="UP000215914">
    <property type="component" value="Unassembled WGS sequence"/>
</dbReference>
<comment type="caution">
    <text evidence="1">The sequence shown here is derived from an EMBL/GenBank/DDBJ whole genome shotgun (WGS) entry which is preliminary data.</text>
</comment>
<organism evidence="1 2">
    <name type="scientific">Helianthus annuus</name>
    <name type="common">Common sunflower</name>
    <dbReference type="NCBI Taxonomy" id="4232"/>
    <lineage>
        <taxon>Eukaryota</taxon>
        <taxon>Viridiplantae</taxon>
        <taxon>Streptophyta</taxon>
        <taxon>Embryophyta</taxon>
        <taxon>Tracheophyta</taxon>
        <taxon>Spermatophyta</taxon>
        <taxon>Magnoliopsida</taxon>
        <taxon>eudicotyledons</taxon>
        <taxon>Gunneridae</taxon>
        <taxon>Pentapetalae</taxon>
        <taxon>asterids</taxon>
        <taxon>campanulids</taxon>
        <taxon>Asterales</taxon>
        <taxon>Asteraceae</taxon>
        <taxon>Asteroideae</taxon>
        <taxon>Heliantheae alliance</taxon>
        <taxon>Heliantheae</taxon>
        <taxon>Helianthus</taxon>
    </lineage>
</organism>
<reference evidence="1" key="1">
    <citation type="journal article" date="2017" name="Nature">
        <title>The sunflower genome provides insights into oil metabolism, flowering and Asterid evolution.</title>
        <authorList>
            <person name="Badouin H."/>
            <person name="Gouzy J."/>
            <person name="Grassa C.J."/>
            <person name="Murat F."/>
            <person name="Staton S.E."/>
            <person name="Cottret L."/>
            <person name="Lelandais-Briere C."/>
            <person name="Owens G.L."/>
            <person name="Carrere S."/>
            <person name="Mayjonade B."/>
            <person name="Legrand L."/>
            <person name="Gill N."/>
            <person name="Kane N.C."/>
            <person name="Bowers J.E."/>
            <person name="Hubner S."/>
            <person name="Bellec A."/>
            <person name="Berard A."/>
            <person name="Berges H."/>
            <person name="Blanchet N."/>
            <person name="Boniface M.C."/>
            <person name="Brunel D."/>
            <person name="Catrice O."/>
            <person name="Chaidir N."/>
            <person name="Claudel C."/>
            <person name="Donnadieu C."/>
            <person name="Faraut T."/>
            <person name="Fievet G."/>
            <person name="Helmstetter N."/>
            <person name="King M."/>
            <person name="Knapp S.J."/>
            <person name="Lai Z."/>
            <person name="Le Paslier M.C."/>
            <person name="Lippi Y."/>
            <person name="Lorenzon L."/>
            <person name="Mandel J.R."/>
            <person name="Marage G."/>
            <person name="Marchand G."/>
            <person name="Marquand E."/>
            <person name="Bret-Mestries E."/>
            <person name="Morien E."/>
            <person name="Nambeesan S."/>
            <person name="Nguyen T."/>
            <person name="Pegot-Espagnet P."/>
            <person name="Pouilly N."/>
            <person name="Raftis F."/>
            <person name="Sallet E."/>
            <person name="Schiex T."/>
            <person name="Thomas J."/>
            <person name="Vandecasteele C."/>
            <person name="Vares D."/>
            <person name="Vear F."/>
            <person name="Vautrin S."/>
            <person name="Crespi M."/>
            <person name="Mangin B."/>
            <person name="Burke J.M."/>
            <person name="Salse J."/>
            <person name="Munos S."/>
            <person name="Vincourt P."/>
            <person name="Rieseberg L.H."/>
            <person name="Langlade N.B."/>
        </authorList>
    </citation>
    <scope>NUCLEOTIDE SEQUENCE</scope>
    <source>
        <tissue evidence="1">Leaves</tissue>
    </source>
</reference>
<evidence type="ECO:0000313" key="1">
    <source>
        <dbReference type="EMBL" id="KAF5821877.1"/>
    </source>
</evidence>
<dbReference type="Gramene" id="mRNA:HanXRQr2_Chr01g0019961">
    <property type="protein sequence ID" value="CDS:HanXRQr2_Chr01g0019961.1"/>
    <property type="gene ID" value="HanXRQr2_Chr01g0019961"/>
</dbReference>
<accession>A0A9K3JWJ6</accession>
<gene>
    <name evidence="1" type="ORF">HanXRQr2_Chr01g0019961</name>
</gene>
<name>A0A9K3JWJ6_HELAN</name>
<protein>
    <submittedName>
        <fullName evidence="1">Uncharacterized protein</fullName>
    </submittedName>
</protein>